<protein>
    <submittedName>
        <fullName evidence="2">Uncharacterized protein</fullName>
    </submittedName>
</protein>
<organism evidence="2">
    <name type="scientific">uncultured Caudovirales phage</name>
    <dbReference type="NCBI Taxonomy" id="2100421"/>
    <lineage>
        <taxon>Viruses</taxon>
        <taxon>Duplodnaviria</taxon>
        <taxon>Heunggongvirae</taxon>
        <taxon>Uroviricota</taxon>
        <taxon>Caudoviricetes</taxon>
        <taxon>Peduoviridae</taxon>
        <taxon>Maltschvirus</taxon>
        <taxon>Maltschvirus maltsch</taxon>
    </lineage>
</organism>
<reference evidence="2" key="1">
    <citation type="submission" date="2020-04" db="EMBL/GenBank/DDBJ databases">
        <authorList>
            <person name="Chiriac C."/>
            <person name="Salcher M."/>
            <person name="Ghai R."/>
            <person name="Kavagutti S V."/>
        </authorList>
    </citation>
    <scope>NUCLEOTIDE SEQUENCE</scope>
</reference>
<dbReference type="EMBL" id="LR796652">
    <property type="protein sequence ID" value="CAB4157634.1"/>
    <property type="molecule type" value="Genomic_DNA"/>
</dbReference>
<dbReference type="EMBL" id="LR796382">
    <property type="protein sequence ID" value="CAB4140699.1"/>
    <property type="molecule type" value="Genomic_DNA"/>
</dbReference>
<proteinExistence type="predicted"/>
<name>A0A6J5NQY8_9CAUD</name>
<evidence type="ECO:0000313" key="2">
    <source>
        <dbReference type="EMBL" id="CAB4157634.1"/>
    </source>
</evidence>
<sequence>MSKSDWAARILQDERFIEVMNEMKELEIQKFRSTDYSDMELREQAYLRLRVLEDIEGYIQGLTNQKLIDAKRWKIL</sequence>
<evidence type="ECO:0000313" key="1">
    <source>
        <dbReference type="EMBL" id="CAB4140699.1"/>
    </source>
</evidence>
<accession>A0A6J5NQY8</accession>
<gene>
    <name evidence="1" type="ORF">UFOVP409_66</name>
    <name evidence="2" type="ORF">UFOVP684_36</name>
</gene>